<feature type="transmembrane region" description="Helical" evidence="11">
    <location>
        <begin position="61"/>
        <end position="82"/>
    </location>
</feature>
<keyword evidence="7" id="KW-0325">Glycoprotein</keyword>
<keyword evidence="14" id="KW-1185">Reference proteome</keyword>
<evidence type="ECO:0000256" key="11">
    <source>
        <dbReference type="SAM" id="Phobius"/>
    </source>
</evidence>
<dbReference type="GO" id="GO:0016020">
    <property type="term" value="C:membrane"/>
    <property type="evidence" value="ECO:0007669"/>
    <property type="project" value="TreeGrafter"/>
</dbReference>
<evidence type="ECO:0000256" key="3">
    <source>
        <dbReference type="ARBA" id="ARBA00022553"/>
    </source>
</evidence>
<keyword evidence="5 11" id="KW-1133">Transmembrane helix</keyword>
<dbReference type="GO" id="GO:0005635">
    <property type="term" value="C:nuclear envelope"/>
    <property type="evidence" value="ECO:0007669"/>
    <property type="project" value="UniProtKB-SubCell"/>
</dbReference>
<organism evidence="13 14">
    <name type="scientific">Acropora cervicornis</name>
    <name type="common">Staghorn coral</name>
    <dbReference type="NCBI Taxonomy" id="6130"/>
    <lineage>
        <taxon>Eukaryota</taxon>
        <taxon>Metazoa</taxon>
        <taxon>Cnidaria</taxon>
        <taxon>Anthozoa</taxon>
        <taxon>Hexacorallia</taxon>
        <taxon>Scleractinia</taxon>
        <taxon>Astrocoeniina</taxon>
        <taxon>Acroporidae</taxon>
        <taxon>Acropora</taxon>
    </lineage>
</organism>
<evidence type="ECO:0000256" key="10">
    <source>
        <dbReference type="SAM" id="MobiDB-lite"/>
    </source>
</evidence>
<evidence type="ECO:0000256" key="6">
    <source>
        <dbReference type="ARBA" id="ARBA00023136"/>
    </source>
</evidence>
<name>A0AAD9QRX3_ACRCE</name>
<dbReference type="InterPro" id="IPR046753">
    <property type="entry name" value="TOIP1/2_C"/>
</dbReference>
<feature type="compositionally biased region" description="Acidic residues" evidence="10">
    <location>
        <begin position="19"/>
        <end position="36"/>
    </location>
</feature>
<dbReference type="Proteomes" id="UP001249851">
    <property type="component" value="Unassembled WGS sequence"/>
</dbReference>
<reference evidence="13" key="2">
    <citation type="journal article" date="2023" name="Science">
        <title>Genomic signatures of disease resistance in endangered staghorn corals.</title>
        <authorList>
            <person name="Vollmer S.V."/>
            <person name="Selwyn J.D."/>
            <person name="Despard B.A."/>
            <person name="Roesel C.L."/>
        </authorList>
    </citation>
    <scope>NUCLEOTIDE SEQUENCE</scope>
    <source>
        <strain evidence="13">K2</strain>
    </source>
</reference>
<gene>
    <name evidence="13" type="ORF">P5673_010343</name>
</gene>
<dbReference type="Gene3D" id="3.40.50.12190">
    <property type="match status" value="1"/>
</dbReference>
<dbReference type="AlphaFoldDB" id="A0AAD9QRX3"/>
<evidence type="ECO:0000256" key="1">
    <source>
        <dbReference type="ARBA" id="ARBA00004259"/>
    </source>
</evidence>
<protein>
    <submittedName>
        <fullName evidence="13">Torsin-1A-interacting protein 1</fullName>
    </submittedName>
</protein>
<keyword evidence="3" id="KW-0597">Phosphoprotein</keyword>
<dbReference type="PANTHER" id="PTHR18843">
    <property type="entry name" value="TORSIN-1A-INTERACTING PROTEIN"/>
    <property type="match status" value="1"/>
</dbReference>
<evidence type="ECO:0000259" key="12">
    <source>
        <dbReference type="Pfam" id="PF05609"/>
    </source>
</evidence>
<comment type="caution">
    <text evidence="13">The sequence shown here is derived from an EMBL/GenBank/DDBJ whole genome shotgun (WGS) entry which is preliminary data.</text>
</comment>
<dbReference type="InterPro" id="IPR008662">
    <property type="entry name" value="TOIP1/2"/>
</dbReference>
<keyword evidence="6 11" id="KW-0472">Membrane</keyword>
<evidence type="ECO:0000256" key="4">
    <source>
        <dbReference type="ARBA" id="ARBA00022692"/>
    </source>
</evidence>
<keyword evidence="8" id="KW-0539">Nucleus</keyword>
<evidence type="ECO:0000256" key="2">
    <source>
        <dbReference type="ARBA" id="ARBA00007860"/>
    </source>
</evidence>
<evidence type="ECO:0000256" key="9">
    <source>
        <dbReference type="ARBA" id="ARBA00037847"/>
    </source>
</evidence>
<dbReference type="PANTHER" id="PTHR18843:SF7">
    <property type="entry name" value="LAMINA-ASSOCIATED POLYPEPTIDE 1B ISOFORM 1-RELATED"/>
    <property type="match status" value="1"/>
</dbReference>
<evidence type="ECO:0000256" key="7">
    <source>
        <dbReference type="ARBA" id="ARBA00023180"/>
    </source>
</evidence>
<proteinExistence type="inferred from homology"/>
<evidence type="ECO:0000256" key="8">
    <source>
        <dbReference type="ARBA" id="ARBA00023242"/>
    </source>
</evidence>
<evidence type="ECO:0000313" key="13">
    <source>
        <dbReference type="EMBL" id="KAK2566020.1"/>
    </source>
</evidence>
<accession>A0AAD9QRX3</accession>
<dbReference type="EMBL" id="JARQWQ010000018">
    <property type="protein sequence ID" value="KAK2566020.1"/>
    <property type="molecule type" value="Genomic_DNA"/>
</dbReference>
<reference evidence="13" key="1">
    <citation type="journal article" date="2023" name="G3 (Bethesda)">
        <title>Whole genome assembly and annotation of the endangered Caribbean coral Acropora cervicornis.</title>
        <authorList>
            <person name="Selwyn J.D."/>
            <person name="Vollmer S.V."/>
        </authorList>
    </citation>
    <scope>NUCLEOTIDE SEQUENCE</scope>
    <source>
        <strain evidence="13">K2</strain>
    </source>
</reference>
<dbReference type="GO" id="GO:0001671">
    <property type="term" value="F:ATPase activator activity"/>
    <property type="evidence" value="ECO:0007669"/>
    <property type="project" value="InterPro"/>
</dbReference>
<dbReference type="Pfam" id="PF05609">
    <property type="entry name" value="LAP1_C"/>
    <property type="match status" value="1"/>
</dbReference>
<keyword evidence="4 11" id="KW-0812">Transmembrane</keyword>
<sequence>MAESYEEEDAKLTQSNNSSDDEESNEIEEQTDQEEDSSGRAAGEKAQSSEDIREKSVDRGYFFPCVMFFIPTVLVLVFAVVFGPSQLSTTSDIDHVKVFENKLQSLQSVLTNQTDRFWKILKNRGLAHLRSVSPRQPLVLLLASPPPAHDVTNCLAEKLGEALDPKHKKNVAQVDGVKVKGSPGEKVKKSMDDLLKEKFQQGHRAAVIQHLELLPPPSPLLFYSYCDDQNAPHKHVAIIFTVHLPSEPDSSLPAKEAEGMVEKYLSEEVWAKENQDSVGALLSRVADTVVLMNGESGELVKTLCS</sequence>
<feature type="domain" description="Torsin-1A-interacting protein 1/2 AAA+ activator" evidence="12">
    <location>
        <begin position="94"/>
        <end position="269"/>
    </location>
</feature>
<dbReference type="InterPro" id="IPR038599">
    <property type="entry name" value="LAP1C-like_C_sf"/>
</dbReference>
<evidence type="ECO:0000313" key="14">
    <source>
        <dbReference type="Proteomes" id="UP001249851"/>
    </source>
</evidence>
<feature type="region of interest" description="Disordered" evidence="10">
    <location>
        <begin position="1"/>
        <end position="51"/>
    </location>
</feature>
<dbReference type="GO" id="GO:0061024">
    <property type="term" value="P:membrane organization"/>
    <property type="evidence" value="ECO:0007669"/>
    <property type="project" value="TreeGrafter"/>
</dbReference>
<evidence type="ECO:0000256" key="5">
    <source>
        <dbReference type="ARBA" id="ARBA00022989"/>
    </source>
</evidence>
<comment type="subcellular location">
    <subcellularLocation>
        <location evidence="9">Endomembrane system</location>
        <topology evidence="9">Single-pass membrane protein</topology>
    </subcellularLocation>
    <subcellularLocation>
        <location evidence="1">Nucleus envelope</location>
    </subcellularLocation>
</comment>
<comment type="similarity">
    <text evidence="2">Belongs to the TOR1AIP family.</text>
</comment>